<organism evidence="2 3">
    <name type="scientific">Rubus argutus</name>
    <name type="common">Southern blackberry</name>
    <dbReference type="NCBI Taxonomy" id="59490"/>
    <lineage>
        <taxon>Eukaryota</taxon>
        <taxon>Viridiplantae</taxon>
        <taxon>Streptophyta</taxon>
        <taxon>Embryophyta</taxon>
        <taxon>Tracheophyta</taxon>
        <taxon>Spermatophyta</taxon>
        <taxon>Magnoliopsida</taxon>
        <taxon>eudicotyledons</taxon>
        <taxon>Gunneridae</taxon>
        <taxon>Pentapetalae</taxon>
        <taxon>rosids</taxon>
        <taxon>fabids</taxon>
        <taxon>Rosales</taxon>
        <taxon>Rosaceae</taxon>
        <taxon>Rosoideae</taxon>
        <taxon>Rosoideae incertae sedis</taxon>
        <taxon>Rubus</taxon>
    </lineage>
</organism>
<gene>
    <name evidence="2" type="ORF">M0R45_013378</name>
</gene>
<proteinExistence type="predicted"/>
<evidence type="ECO:0000256" key="1">
    <source>
        <dbReference type="SAM" id="MobiDB-lite"/>
    </source>
</evidence>
<comment type="caution">
    <text evidence="2">The sequence shown here is derived from an EMBL/GenBank/DDBJ whole genome shotgun (WGS) entry which is preliminary data.</text>
</comment>
<dbReference type="EMBL" id="JBEDUW010000003">
    <property type="protein sequence ID" value="KAK9936542.1"/>
    <property type="molecule type" value="Genomic_DNA"/>
</dbReference>
<sequence length="112" mass="12363">MGNGVFTDVIIQRWRGANEEPKIITAEGNKLCPDKPAQKKTDISTWKISKNIGGNKASLNAAHQKQVKSQGSSEQNKELDGNVELKTAQIVDRSEKMPRILPLKPSPETKNI</sequence>
<name>A0AAW1XLJ0_RUBAR</name>
<keyword evidence="3" id="KW-1185">Reference proteome</keyword>
<protein>
    <submittedName>
        <fullName evidence="2">Uncharacterized protein</fullName>
    </submittedName>
</protein>
<dbReference type="Proteomes" id="UP001457282">
    <property type="component" value="Unassembled WGS sequence"/>
</dbReference>
<reference evidence="2 3" key="1">
    <citation type="journal article" date="2023" name="G3 (Bethesda)">
        <title>A chromosome-length genome assembly and annotation of blackberry (Rubus argutus, cv. 'Hillquist').</title>
        <authorList>
            <person name="Bruna T."/>
            <person name="Aryal R."/>
            <person name="Dudchenko O."/>
            <person name="Sargent D.J."/>
            <person name="Mead D."/>
            <person name="Buti M."/>
            <person name="Cavallini A."/>
            <person name="Hytonen T."/>
            <person name="Andres J."/>
            <person name="Pham M."/>
            <person name="Weisz D."/>
            <person name="Mascagni F."/>
            <person name="Usai G."/>
            <person name="Natali L."/>
            <person name="Bassil N."/>
            <person name="Fernandez G.E."/>
            <person name="Lomsadze A."/>
            <person name="Armour M."/>
            <person name="Olukolu B."/>
            <person name="Poorten T."/>
            <person name="Britton C."/>
            <person name="Davik J."/>
            <person name="Ashrafi H."/>
            <person name="Aiden E.L."/>
            <person name="Borodovsky M."/>
            <person name="Worthington M."/>
        </authorList>
    </citation>
    <scope>NUCLEOTIDE SEQUENCE [LARGE SCALE GENOMIC DNA]</scope>
    <source>
        <strain evidence="2">PI 553951</strain>
    </source>
</reference>
<feature type="region of interest" description="Disordered" evidence="1">
    <location>
        <begin position="57"/>
        <end position="84"/>
    </location>
</feature>
<accession>A0AAW1XLJ0</accession>
<feature type="compositionally biased region" description="Polar residues" evidence="1">
    <location>
        <begin position="57"/>
        <end position="74"/>
    </location>
</feature>
<dbReference type="AlphaFoldDB" id="A0AAW1XLJ0"/>
<evidence type="ECO:0000313" key="2">
    <source>
        <dbReference type="EMBL" id="KAK9936542.1"/>
    </source>
</evidence>
<evidence type="ECO:0000313" key="3">
    <source>
        <dbReference type="Proteomes" id="UP001457282"/>
    </source>
</evidence>